<keyword evidence="3" id="KW-1185">Reference proteome</keyword>
<dbReference type="GeneID" id="30910962"/>
<feature type="transmembrane region" description="Helical" evidence="1">
    <location>
        <begin position="83"/>
        <end position="106"/>
    </location>
</feature>
<dbReference type="Proteomes" id="UP000092716">
    <property type="component" value="Chromosome 12"/>
</dbReference>
<feature type="transmembrane region" description="Helical" evidence="1">
    <location>
        <begin position="43"/>
        <end position="62"/>
    </location>
</feature>
<feature type="non-terminal residue" evidence="2">
    <location>
        <position position="1"/>
    </location>
</feature>
<feature type="transmembrane region" description="Helical" evidence="1">
    <location>
        <begin position="126"/>
        <end position="146"/>
    </location>
</feature>
<dbReference type="EMBL" id="CP016250">
    <property type="protein sequence ID" value="ANQ09961.1"/>
    <property type="molecule type" value="Genomic_DNA"/>
</dbReference>
<dbReference type="AlphaFoldDB" id="A0A1B1E4P7"/>
<keyword evidence="1" id="KW-0472">Membrane</keyword>
<sequence length="243" mass="28507">EGEGKVQKINMLQHMCMLNESGLIPIFVYNNLLKKLHCGEKNISLFFNYYVLISGILTKIYVKFFVKRKKKEEISSDEMKGMCLSSTFSSIFRNSYFYFLCISIFFKFFNSANAFYEQSIKQATTMFNTMLTPSVYVILSNILYEGIKLPSPVSFKDLLFVLQNKYLLFPSLIWAMLHMSNRYGVFKLYFLIQAMTPPNYNLFFLAKNYGEPNSIRKILSVSYPLYLVALYFYALALFSYFRN</sequence>
<keyword evidence="1" id="KW-0812">Transmembrane</keyword>
<feature type="transmembrane region" description="Helical" evidence="1">
    <location>
        <begin position="218"/>
        <end position="241"/>
    </location>
</feature>
<dbReference type="RefSeq" id="XP_019916656.1">
    <property type="nucleotide sequence ID" value="XM_020061015.1"/>
</dbReference>
<evidence type="ECO:0000256" key="1">
    <source>
        <dbReference type="SAM" id="Phobius"/>
    </source>
</evidence>
<dbReference type="KEGG" id="pcot:PCOAH_00042310"/>
<proteinExistence type="predicted"/>
<evidence type="ECO:0000313" key="3">
    <source>
        <dbReference type="Proteomes" id="UP000092716"/>
    </source>
</evidence>
<accession>A0A1B1E4P7</accession>
<dbReference type="OrthoDB" id="372472at2759"/>
<feature type="transmembrane region" description="Helical" evidence="1">
    <location>
        <begin position="188"/>
        <end position="206"/>
    </location>
</feature>
<evidence type="ECO:0000313" key="2">
    <source>
        <dbReference type="EMBL" id="ANQ09961.1"/>
    </source>
</evidence>
<keyword evidence="1" id="KW-1133">Transmembrane helix</keyword>
<organism evidence="2 3">
    <name type="scientific">Plasmodium coatneyi</name>
    <dbReference type="NCBI Taxonomy" id="208452"/>
    <lineage>
        <taxon>Eukaryota</taxon>
        <taxon>Sar</taxon>
        <taxon>Alveolata</taxon>
        <taxon>Apicomplexa</taxon>
        <taxon>Aconoidasida</taxon>
        <taxon>Haemosporida</taxon>
        <taxon>Plasmodiidae</taxon>
        <taxon>Plasmodium</taxon>
    </lineage>
</organism>
<dbReference type="VEuPathDB" id="PlasmoDB:PCOAH_00042310"/>
<gene>
    <name evidence="2" type="ORF">PCOAH_00042310</name>
</gene>
<reference evidence="3" key="1">
    <citation type="submission" date="2016-06" db="EMBL/GenBank/DDBJ databases">
        <title>First high quality genome sequence of Plasmodium coatneyi using continuous long reads from single molecule, real-time sequencing.</title>
        <authorList>
            <person name="Chien J.-T."/>
            <person name="Pakala S.B."/>
            <person name="Geraldo J.A."/>
            <person name="Lapp S.A."/>
            <person name="Barnwell J.W."/>
            <person name="Kissinger J.C."/>
            <person name="Galinski M.R."/>
            <person name="Humphrey J.C."/>
        </authorList>
    </citation>
    <scope>NUCLEOTIDE SEQUENCE [LARGE SCALE GENOMIC DNA]</scope>
    <source>
        <strain evidence="3">Hackeri</strain>
    </source>
</reference>
<protein>
    <submittedName>
        <fullName evidence="2">Uncharacterized protein</fullName>
    </submittedName>
</protein>
<name>A0A1B1E4P7_9APIC</name>